<comment type="subcellular location">
    <subcellularLocation>
        <location evidence="1">Membrane</location>
        <topology evidence="1">Multi-pass membrane protein</topology>
    </subcellularLocation>
</comment>
<sequence length="167" mass="17604">MVPVSWIGVALILLALVLFAVDLKVTGHGLPAAWGVLLLVLGIAMVFGVAATYPWASFVILVSVVVLTALLFIGVVASVPSVERRPVKTGAEGMIGEVGVVRSPVGTGLQGWVFVHGERWRATLATTPEGTSGRTIKPGQRVQVVGLRDGEVLVLPYYEPDTPGRPE</sequence>
<feature type="transmembrane region" description="Helical" evidence="5">
    <location>
        <begin position="58"/>
        <end position="79"/>
    </location>
</feature>
<dbReference type="InterPro" id="IPR012340">
    <property type="entry name" value="NA-bd_OB-fold"/>
</dbReference>
<dbReference type="Gene3D" id="2.40.50.140">
    <property type="entry name" value="Nucleic acid-binding proteins"/>
    <property type="match status" value="1"/>
</dbReference>
<reference evidence="8" key="1">
    <citation type="submission" date="2020-02" db="EMBL/GenBank/DDBJ databases">
        <authorList>
            <person name="Meier V. D."/>
        </authorList>
    </citation>
    <scope>NUCLEOTIDE SEQUENCE</scope>
    <source>
        <strain evidence="8">AVDCRST_MAG14</strain>
    </source>
</reference>
<accession>A0A6J4QUD2</accession>
<evidence type="ECO:0000256" key="2">
    <source>
        <dbReference type="ARBA" id="ARBA00022692"/>
    </source>
</evidence>
<organism evidence="8">
    <name type="scientific">uncultured Rubrobacteraceae bacterium</name>
    <dbReference type="NCBI Taxonomy" id="349277"/>
    <lineage>
        <taxon>Bacteria</taxon>
        <taxon>Bacillati</taxon>
        <taxon>Actinomycetota</taxon>
        <taxon>Rubrobacteria</taxon>
        <taxon>Rubrobacterales</taxon>
        <taxon>Rubrobacteraceae</taxon>
        <taxon>environmental samples</taxon>
    </lineage>
</organism>
<dbReference type="PANTHER" id="PTHR33507">
    <property type="entry name" value="INNER MEMBRANE PROTEIN YBBJ"/>
    <property type="match status" value="1"/>
</dbReference>
<dbReference type="SUPFAM" id="SSF141322">
    <property type="entry name" value="NfeD domain-like"/>
    <property type="match status" value="1"/>
</dbReference>
<keyword evidence="8" id="KW-0378">Hydrolase</keyword>
<feature type="domain" description="NfeD integral membrane" evidence="7">
    <location>
        <begin position="2"/>
        <end position="73"/>
    </location>
</feature>
<proteinExistence type="predicted"/>
<dbReference type="InterPro" id="IPR002810">
    <property type="entry name" value="NfeD-like_C"/>
</dbReference>
<keyword evidence="4 5" id="KW-0472">Membrane</keyword>
<evidence type="ECO:0000313" key="8">
    <source>
        <dbReference type="EMBL" id="CAA9450889.1"/>
    </source>
</evidence>
<keyword evidence="8" id="KW-0645">Protease</keyword>
<gene>
    <name evidence="8" type="ORF">AVDCRST_MAG14-903</name>
</gene>
<name>A0A6J4QUD2_9ACTN</name>
<dbReference type="InterPro" id="IPR052165">
    <property type="entry name" value="Membrane_assoc_protease"/>
</dbReference>
<evidence type="ECO:0000259" key="7">
    <source>
        <dbReference type="Pfam" id="PF24961"/>
    </source>
</evidence>
<dbReference type="GO" id="GO:0008233">
    <property type="term" value="F:peptidase activity"/>
    <property type="evidence" value="ECO:0007669"/>
    <property type="project" value="UniProtKB-KW"/>
</dbReference>
<dbReference type="GO" id="GO:0016020">
    <property type="term" value="C:membrane"/>
    <property type="evidence" value="ECO:0007669"/>
    <property type="project" value="UniProtKB-SubCell"/>
</dbReference>
<dbReference type="AlphaFoldDB" id="A0A6J4QUD2"/>
<dbReference type="Pfam" id="PF01957">
    <property type="entry name" value="NfeD"/>
    <property type="match status" value="1"/>
</dbReference>
<feature type="transmembrane region" description="Helical" evidence="5">
    <location>
        <begin position="6"/>
        <end position="25"/>
    </location>
</feature>
<feature type="transmembrane region" description="Helical" evidence="5">
    <location>
        <begin position="32"/>
        <end position="52"/>
    </location>
</feature>
<dbReference type="EMBL" id="CADCVG010000040">
    <property type="protein sequence ID" value="CAA9450889.1"/>
    <property type="molecule type" value="Genomic_DNA"/>
</dbReference>
<evidence type="ECO:0000256" key="5">
    <source>
        <dbReference type="SAM" id="Phobius"/>
    </source>
</evidence>
<evidence type="ECO:0000256" key="3">
    <source>
        <dbReference type="ARBA" id="ARBA00022989"/>
    </source>
</evidence>
<dbReference type="PANTHER" id="PTHR33507:SF4">
    <property type="entry name" value="NODULATION COMPETITIVENESS PROTEIN NFED"/>
    <property type="match status" value="1"/>
</dbReference>
<dbReference type="GO" id="GO:0006508">
    <property type="term" value="P:proteolysis"/>
    <property type="evidence" value="ECO:0007669"/>
    <property type="project" value="UniProtKB-KW"/>
</dbReference>
<dbReference type="InterPro" id="IPR056739">
    <property type="entry name" value="NfeD_membrane"/>
</dbReference>
<keyword evidence="2 5" id="KW-0812">Transmembrane</keyword>
<protein>
    <submittedName>
        <fullName evidence="8">Membrane-bound ClpP-class protease associated with aq_911</fullName>
    </submittedName>
</protein>
<feature type="domain" description="NfeD-like C-terminal" evidence="6">
    <location>
        <begin position="91"/>
        <end position="154"/>
    </location>
</feature>
<evidence type="ECO:0000256" key="1">
    <source>
        <dbReference type="ARBA" id="ARBA00004141"/>
    </source>
</evidence>
<dbReference type="Pfam" id="PF24961">
    <property type="entry name" value="NfeD_membrane"/>
    <property type="match status" value="1"/>
</dbReference>
<keyword evidence="3 5" id="KW-1133">Transmembrane helix</keyword>
<evidence type="ECO:0000256" key="4">
    <source>
        <dbReference type="ARBA" id="ARBA00023136"/>
    </source>
</evidence>
<evidence type="ECO:0000259" key="6">
    <source>
        <dbReference type="Pfam" id="PF01957"/>
    </source>
</evidence>